<dbReference type="Proteomes" id="UP000270094">
    <property type="component" value="Unassembled WGS sequence"/>
</dbReference>
<dbReference type="Pfam" id="PF17618">
    <property type="entry name" value="SL4P"/>
    <property type="match status" value="1"/>
</dbReference>
<protein>
    <recommendedName>
        <fullName evidence="4">PB1 domain-containing protein</fullName>
    </recommendedName>
</protein>
<proteinExistence type="predicted"/>
<dbReference type="AlphaFoldDB" id="A0A3P7IZN4"/>
<sequence length="110" mass="12559">MGEVLIQVVPQNVATIQISYKNKDDLFKQYKKWIKSLNLPSNEVYWCDSEGDHTGIRNADDLLGAAHNFLCVKLFTPLDEKCDSASSSDYSEIESDRGRSREKKRTTNSR</sequence>
<accession>A0A3P7IZN4</accession>
<reference evidence="2 3" key="1">
    <citation type="submission" date="2018-11" db="EMBL/GenBank/DDBJ databases">
        <authorList>
            <consortium name="Pathogen Informatics"/>
        </authorList>
    </citation>
    <scope>NUCLEOTIDE SEQUENCE [LARGE SCALE GENOMIC DNA]</scope>
</reference>
<evidence type="ECO:0000256" key="1">
    <source>
        <dbReference type="SAM" id="MobiDB-lite"/>
    </source>
</evidence>
<dbReference type="OrthoDB" id="5847328at2759"/>
<dbReference type="EMBL" id="UYYB01101749">
    <property type="protein sequence ID" value="VDM78381.1"/>
    <property type="molecule type" value="Genomic_DNA"/>
</dbReference>
<name>A0A3P7IZN4_STRVU</name>
<keyword evidence="3" id="KW-1185">Reference proteome</keyword>
<organism evidence="2 3">
    <name type="scientific">Strongylus vulgaris</name>
    <name type="common">Blood worm</name>
    <dbReference type="NCBI Taxonomy" id="40348"/>
    <lineage>
        <taxon>Eukaryota</taxon>
        <taxon>Metazoa</taxon>
        <taxon>Ecdysozoa</taxon>
        <taxon>Nematoda</taxon>
        <taxon>Chromadorea</taxon>
        <taxon>Rhabditida</taxon>
        <taxon>Rhabditina</taxon>
        <taxon>Rhabditomorpha</taxon>
        <taxon>Strongyloidea</taxon>
        <taxon>Strongylidae</taxon>
        <taxon>Strongylus</taxon>
    </lineage>
</organism>
<evidence type="ECO:0000313" key="3">
    <source>
        <dbReference type="Proteomes" id="UP000270094"/>
    </source>
</evidence>
<dbReference type="InterPro" id="IPR035127">
    <property type="entry name" value="SL4P"/>
</dbReference>
<feature type="region of interest" description="Disordered" evidence="1">
    <location>
        <begin position="81"/>
        <end position="110"/>
    </location>
</feature>
<gene>
    <name evidence="2" type="ORF">SVUK_LOCUS13379</name>
</gene>
<evidence type="ECO:0008006" key="4">
    <source>
        <dbReference type="Google" id="ProtNLM"/>
    </source>
</evidence>
<feature type="compositionally biased region" description="Basic residues" evidence="1">
    <location>
        <begin position="100"/>
        <end position="110"/>
    </location>
</feature>
<evidence type="ECO:0000313" key="2">
    <source>
        <dbReference type="EMBL" id="VDM78381.1"/>
    </source>
</evidence>